<keyword evidence="8" id="KW-1185">Reference proteome</keyword>
<evidence type="ECO:0000256" key="2">
    <source>
        <dbReference type="ARBA" id="ARBA00022679"/>
    </source>
</evidence>
<evidence type="ECO:0000313" key="7">
    <source>
        <dbReference type="EMBL" id="EDO26583.1"/>
    </source>
</evidence>
<name>A7TBM4_NEMVE</name>
<dbReference type="InParanoid" id="A7TBM4"/>
<keyword evidence="4" id="KW-0418">Kinase</keyword>
<gene>
    <name evidence="7" type="ORF">NEMVEDRAFT_v1g224897</name>
</gene>
<dbReference type="GO" id="GO:0004674">
    <property type="term" value="F:protein serine/threonine kinase activity"/>
    <property type="evidence" value="ECO:0007669"/>
    <property type="project" value="UniProtKB-KW"/>
</dbReference>
<dbReference type="GO" id="GO:0005524">
    <property type="term" value="F:ATP binding"/>
    <property type="evidence" value="ECO:0007669"/>
    <property type="project" value="UniProtKB-KW"/>
</dbReference>
<evidence type="ECO:0000313" key="8">
    <source>
        <dbReference type="Proteomes" id="UP000001593"/>
    </source>
</evidence>
<dbReference type="Pfam" id="PF00069">
    <property type="entry name" value="Pkinase"/>
    <property type="match status" value="1"/>
</dbReference>
<evidence type="ECO:0000256" key="1">
    <source>
        <dbReference type="ARBA" id="ARBA00022527"/>
    </source>
</evidence>
<evidence type="ECO:0000256" key="4">
    <source>
        <dbReference type="ARBA" id="ARBA00022777"/>
    </source>
</evidence>
<dbReference type="Gene3D" id="1.10.510.10">
    <property type="entry name" value="Transferase(Phosphotransferase) domain 1"/>
    <property type="match status" value="1"/>
</dbReference>
<feature type="non-terminal residue" evidence="7">
    <location>
        <position position="1"/>
    </location>
</feature>
<reference evidence="7 8" key="1">
    <citation type="journal article" date="2007" name="Science">
        <title>Sea anemone genome reveals ancestral eumetazoan gene repertoire and genomic organization.</title>
        <authorList>
            <person name="Putnam N.H."/>
            <person name="Srivastava M."/>
            <person name="Hellsten U."/>
            <person name="Dirks B."/>
            <person name="Chapman J."/>
            <person name="Salamov A."/>
            <person name="Terry A."/>
            <person name="Shapiro H."/>
            <person name="Lindquist E."/>
            <person name="Kapitonov V.V."/>
            <person name="Jurka J."/>
            <person name="Genikhovich G."/>
            <person name="Grigoriev I.V."/>
            <person name="Lucas S.M."/>
            <person name="Steele R.E."/>
            <person name="Finnerty J.R."/>
            <person name="Technau U."/>
            <person name="Martindale M.Q."/>
            <person name="Rokhsar D.S."/>
        </authorList>
    </citation>
    <scope>NUCLEOTIDE SEQUENCE [LARGE SCALE GENOMIC DNA]</scope>
    <source>
        <strain evidence="8">CH2 X CH6</strain>
    </source>
</reference>
<accession>A7TBM4</accession>
<dbReference type="PANTHER" id="PTHR11584:SF369">
    <property type="entry name" value="MITOGEN-ACTIVATED PROTEIN KINASE KINASE KINASE 19-RELATED"/>
    <property type="match status" value="1"/>
</dbReference>
<proteinExistence type="predicted"/>
<evidence type="ECO:0000256" key="3">
    <source>
        <dbReference type="ARBA" id="ARBA00022741"/>
    </source>
</evidence>
<dbReference type="InterPro" id="IPR011009">
    <property type="entry name" value="Kinase-like_dom_sf"/>
</dbReference>
<dbReference type="PANTHER" id="PTHR11584">
    <property type="entry name" value="SERINE/THREONINE PROTEIN KINASE"/>
    <property type="match status" value="1"/>
</dbReference>
<evidence type="ECO:0000259" key="6">
    <source>
        <dbReference type="PROSITE" id="PS50011"/>
    </source>
</evidence>
<keyword evidence="2" id="KW-0808">Transferase</keyword>
<dbReference type="PROSITE" id="PS50011">
    <property type="entry name" value="PROTEIN_KINASE_DOM"/>
    <property type="match status" value="1"/>
</dbReference>
<dbReference type="STRING" id="45351.A7TBM4"/>
<feature type="domain" description="Protein kinase" evidence="6">
    <location>
        <begin position="1"/>
        <end position="117"/>
    </location>
</feature>
<dbReference type="SUPFAM" id="SSF56112">
    <property type="entry name" value="Protein kinase-like (PK-like)"/>
    <property type="match status" value="1"/>
</dbReference>
<dbReference type="SMART" id="SM00220">
    <property type="entry name" value="S_TKc"/>
    <property type="match status" value="1"/>
</dbReference>
<keyword evidence="3" id="KW-0547">Nucleotide-binding</keyword>
<sequence>VYLCMRKDDIKQLYAVKLVDLGENDSVTKTKSDALLKEIKTLRTLNNPFIIKFCHSETEHNTLAMFMEYMPGGSISQLLRDKGPLVEETVRQYVWQILKGLSFLHSVNIIHRDLKGK</sequence>
<dbReference type="HOGENOM" id="CLU_2090837_0_0_1"/>
<keyword evidence="1" id="KW-0723">Serine/threonine-protein kinase</keyword>
<dbReference type="Proteomes" id="UP000001593">
    <property type="component" value="Unassembled WGS sequence"/>
</dbReference>
<dbReference type="PhylomeDB" id="A7TBM4"/>
<dbReference type="eggNOG" id="KOG0198">
    <property type="taxonomic scope" value="Eukaryota"/>
</dbReference>
<protein>
    <recommendedName>
        <fullName evidence="6">Protein kinase domain-containing protein</fullName>
    </recommendedName>
</protein>
<dbReference type="KEGG" id="nve:5497020"/>
<dbReference type="EMBL" id="DS475413">
    <property type="protein sequence ID" value="EDO26583.1"/>
    <property type="molecule type" value="Genomic_DNA"/>
</dbReference>
<dbReference type="AlphaFoldDB" id="A7TBM4"/>
<organism evidence="7 8">
    <name type="scientific">Nematostella vectensis</name>
    <name type="common">Starlet sea anemone</name>
    <dbReference type="NCBI Taxonomy" id="45351"/>
    <lineage>
        <taxon>Eukaryota</taxon>
        <taxon>Metazoa</taxon>
        <taxon>Cnidaria</taxon>
        <taxon>Anthozoa</taxon>
        <taxon>Hexacorallia</taxon>
        <taxon>Actiniaria</taxon>
        <taxon>Edwardsiidae</taxon>
        <taxon>Nematostella</taxon>
    </lineage>
</organism>
<keyword evidence="5" id="KW-0067">ATP-binding</keyword>
<evidence type="ECO:0000256" key="5">
    <source>
        <dbReference type="ARBA" id="ARBA00022840"/>
    </source>
</evidence>
<dbReference type="InterPro" id="IPR000719">
    <property type="entry name" value="Prot_kinase_dom"/>
</dbReference>